<gene>
    <name evidence="10" type="ORF">IWZ03DRAFT_25841</name>
</gene>
<dbReference type="InterPro" id="IPR006906">
    <property type="entry name" value="Timeless_N"/>
</dbReference>
<evidence type="ECO:0000313" key="10">
    <source>
        <dbReference type="EMBL" id="KAK7524490.1"/>
    </source>
</evidence>
<protein>
    <recommendedName>
        <fullName evidence="3">Topoisomerase 1-associated factor 1</fullName>
    </recommendedName>
</protein>
<dbReference type="PANTHER" id="PTHR22940:SF4">
    <property type="entry name" value="PROTEIN TIMELESS HOMOLOG"/>
    <property type="match status" value="1"/>
</dbReference>
<keyword evidence="5" id="KW-0539">Nucleus</keyword>
<feature type="compositionally biased region" description="Basic and acidic residues" evidence="8">
    <location>
        <begin position="886"/>
        <end position="896"/>
    </location>
</feature>
<evidence type="ECO:0000256" key="1">
    <source>
        <dbReference type="ARBA" id="ARBA00004123"/>
    </source>
</evidence>
<evidence type="ECO:0000313" key="11">
    <source>
        <dbReference type="Proteomes" id="UP001363622"/>
    </source>
</evidence>
<evidence type="ECO:0000256" key="7">
    <source>
        <dbReference type="ARBA" id="ARBA00023306"/>
    </source>
</evidence>
<name>A0ABR1L1P4_9PEZI</name>
<feature type="compositionally biased region" description="Basic and acidic residues" evidence="8">
    <location>
        <begin position="970"/>
        <end position="999"/>
    </location>
</feature>
<feature type="region of interest" description="Disordered" evidence="8">
    <location>
        <begin position="880"/>
        <end position="999"/>
    </location>
</feature>
<comment type="similarity">
    <text evidence="2">Belongs to the timeless family.</text>
</comment>
<comment type="caution">
    <text evidence="10">The sequence shown here is derived from an EMBL/GenBank/DDBJ whole genome shotgun (WGS) entry which is preliminary data.</text>
</comment>
<accession>A0ABR1L1P4</accession>
<dbReference type="Proteomes" id="UP001363622">
    <property type="component" value="Unassembled WGS sequence"/>
</dbReference>
<feature type="compositionally biased region" description="Basic residues" evidence="8">
    <location>
        <begin position="1032"/>
        <end position="1050"/>
    </location>
</feature>
<evidence type="ECO:0000256" key="3">
    <source>
        <dbReference type="ARBA" id="ARBA00021529"/>
    </source>
</evidence>
<dbReference type="Pfam" id="PF04821">
    <property type="entry name" value="TIMELESS"/>
    <property type="match status" value="1"/>
</dbReference>
<feature type="compositionally biased region" description="Acidic residues" evidence="8">
    <location>
        <begin position="1127"/>
        <end position="1136"/>
    </location>
</feature>
<keyword evidence="4" id="KW-0236">DNA replication inhibitor</keyword>
<dbReference type="PANTHER" id="PTHR22940">
    <property type="entry name" value="TIMEOUT/TIMELESS-2"/>
    <property type="match status" value="1"/>
</dbReference>
<feature type="compositionally biased region" description="Basic and acidic residues" evidence="8">
    <location>
        <begin position="581"/>
        <end position="592"/>
    </location>
</feature>
<dbReference type="EMBL" id="JBBPHU010000001">
    <property type="protein sequence ID" value="KAK7524490.1"/>
    <property type="molecule type" value="Genomic_DNA"/>
</dbReference>
<feature type="region of interest" description="Disordered" evidence="8">
    <location>
        <begin position="787"/>
        <end position="817"/>
    </location>
</feature>
<keyword evidence="6" id="KW-0469">Meiosis</keyword>
<sequence length="1155" mass="132314">MSLDGWITVETVDPVVRGHVYSLVSAVGGSSLETDGRYVLGDDALACLKDIRRWLRLHDQRDNVHDVARCLAEANIVKGDLCEILALWTEDRANDVLRSKAAMAALEILVPLTWPLEVLDDEPSMNHLKHTPYLQLAHTNYKRTILQHDAMVLRTAVRLALPSMNEPRRERSPRDDGIITIVLYFLRNIALISVPHNIPYNGDGAEVSRSATIEAFDKQDIFPVLLTVASSIGDEFVQQDVVILEILFHLLKGVDAEKLFMEEEKLATSNTQELKSLIQKEKAMLAGYSKNAPTRHNRFGTMIWVKRDEDKVSTLSGQDVLSSHERSLEKMDKTKKWNKPRHRGSRIDNTSLDEFDKKELLNSTARQILREFVEEFLDSSFNPLFTHLRKAMEVEAPRLCSNHRRQFCYLISWFLQAERARRARKKKKTEKTKGPSNHEDDSFALVASVMNQETFIFLNRFMQRSVDEKSWRDLNASMKCFTSILQTVQEMADSPSEDDQEIAENILSRIFYEESTHDRIITLLRSYKDQGFGYLDACTELAHVFIRMLERYSKQNVDLQVRTRRRARKKAKAAAQANGDAEDHGDAANDEVEAHRVSTERKFDFARFSARFMTQGCVDTFVAFTRFYNDLDPEQLKRAHRFFYRLAFKNELAILLYRVDIISLFNKMIKGPDGLPTDLPVFREWQEFVKQLFKKCVRKVQERPELIVEMLFSKIPSTMYYLEYGHEKEIATRAPRAPAELEVKGDLDKKGQIGVAVSLLINQNMMDHLAWVRRVLSSAAADREAWEKESEARKTTASENGQETTQEDDEASKAPFIMVKPDNDERRVALFKDNKLRLLLKVVGFMRIGLDDDTEASWVIPSNLTLEELRESERLIQQAEWEPPTFEDKSAEDMVRTRRQRLRLRDDTDMSDDDDDGPDALDDEELFPAGGPTARKSDSVEEKRARRRRRRNSSEEPDDAEKERRRKARQLKELEKRRKIKSDVLIHSSDEESDEEKDKAFFAAEEERRKNTSKAIVKALLDTKLEEASGNGKKRKSLGKNAKSRKKTKTSRSEEDPDSGDDVVALSSRSSSEAPAQPITIDSDEDSDSDISDTSLSSQQVSGSRPVGDMDKETDEISTMAAKEVDMADGDEDEEATVQRPVRRRAGFLVDSDSE</sequence>
<keyword evidence="11" id="KW-1185">Reference proteome</keyword>
<evidence type="ECO:0000256" key="4">
    <source>
        <dbReference type="ARBA" id="ARBA00022880"/>
    </source>
</evidence>
<organism evidence="10 11">
    <name type="scientific">Phyllosticta citriasiana</name>
    <dbReference type="NCBI Taxonomy" id="595635"/>
    <lineage>
        <taxon>Eukaryota</taxon>
        <taxon>Fungi</taxon>
        <taxon>Dikarya</taxon>
        <taxon>Ascomycota</taxon>
        <taxon>Pezizomycotina</taxon>
        <taxon>Dothideomycetes</taxon>
        <taxon>Dothideomycetes incertae sedis</taxon>
        <taxon>Botryosphaeriales</taxon>
        <taxon>Phyllostictaceae</taxon>
        <taxon>Phyllosticta</taxon>
    </lineage>
</organism>
<keyword evidence="7" id="KW-0131">Cell cycle</keyword>
<feature type="compositionally biased region" description="Acidic residues" evidence="8">
    <location>
        <begin position="909"/>
        <end position="926"/>
    </location>
</feature>
<dbReference type="InterPro" id="IPR044998">
    <property type="entry name" value="Timeless"/>
</dbReference>
<proteinExistence type="inferred from homology"/>
<feature type="domain" description="Timeless N-terminal" evidence="9">
    <location>
        <begin position="37"/>
        <end position="305"/>
    </location>
</feature>
<feature type="compositionally biased region" description="Basic and acidic residues" evidence="8">
    <location>
        <begin position="787"/>
        <end position="796"/>
    </location>
</feature>
<comment type="subcellular location">
    <subcellularLocation>
        <location evidence="1">Nucleus</location>
    </subcellularLocation>
</comment>
<feature type="compositionally biased region" description="Acidic residues" evidence="8">
    <location>
        <begin position="1082"/>
        <end position="1091"/>
    </location>
</feature>
<evidence type="ECO:0000259" key="9">
    <source>
        <dbReference type="Pfam" id="PF04821"/>
    </source>
</evidence>
<feature type="region of interest" description="Disordered" evidence="8">
    <location>
        <begin position="570"/>
        <end position="592"/>
    </location>
</feature>
<evidence type="ECO:0000256" key="2">
    <source>
        <dbReference type="ARBA" id="ARBA00008174"/>
    </source>
</evidence>
<feature type="region of interest" description="Disordered" evidence="8">
    <location>
        <begin position="1021"/>
        <end position="1155"/>
    </location>
</feature>
<reference evidence="10 11" key="1">
    <citation type="submission" date="2024-04" db="EMBL/GenBank/DDBJ databases">
        <title>Phyllosticta paracitricarpa is synonymous to the EU quarantine fungus P. citricarpa based on phylogenomic analyses.</title>
        <authorList>
            <consortium name="Lawrence Berkeley National Laboratory"/>
            <person name="Van Ingen-Buijs V.A."/>
            <person name="Van Westerhoven A.C."/>
            <person name="Haridas S."/>
            <person name="Skiadas P."/>
            <person name="Martin F."/>
            <person name="Groenewald J.Z."/>
            <person name="Crous P.W."/>
            <person name="Seidl M.F."/>
        </authorList>
    </citation>
    <scope>NUCLEOTIDE SEQUENCE [LARGE SCALE GENOMIC DNA]</scope>
    <source>
        <strain evidence="10 11">CBS 123371</strain>
    </source>
</reference>
<feature type="compositionally biased region" description="Basic and acidic residues" evidence="8">
    <location>
        <begin position="935"/>
        <end position="944"/>
    </location>
</feature>
<evidence type="ECO:0000256" key="6">
    <source>
        <dbReference type="ARBA" id="ARBA00023254"/>
    </source>
</evidence>
<evidence type="ECO:0000256" key="8">
    <source>
        <dbReference type="SAM" id="MobiDB-lite"/>
    </source>
</evidence>
<evidence type="ECO:0000256" key="5">
    <source>
        <dbReference type="ARBA" id="ARBA00023242"/>
    </source>
</evidence>